<organism evidence="1 2">
    <name type="scientific">Methanopyrus kandleri</name>
    <dbReference type="NCBI Taxonomy" id="2320"/>
    <lineage>
        <taxon>Archaea</taxon>
        <taxon>Methanobacteriati</taxon>
        <taxon>Methanobacteriota</taxon>
        <taxon>Methanomada group</taxon>
        <taxon>Methanopyri</taxon>
        <taxon>Methanopyrales</taxon>
        <taxon>Methanopyraceae</taxon>
        <taxon>Methanopyrus</taxon>
    </lineage>
</organism>
<sequence length="304" mass="33383">MRGQITVDALAAGLISAIILLLVTDVARVVTAHGITSLRTYELYASVDRFAASLTSPSWVGANLTSYDIVWLWSEPLQWTWGGAPLRTGVRMYLAVDAYKWTRYSEGGSLDSPIKVNDGRMMADLVFPNDDLNVSGEAVVKSYDVMLVKRGDTWVYDENLPQVWGNTVSYSGNVPGVKVVWVTVSGDGLYGWVRWLHKRYNQLIQSGLSEEEAYKELAREAISMNSGGNRIVFYSSSGWATDDPVELVRRIVAEGEGSGLSLTIIAIGGRPFTVTLSGSENEIFWNQWTAGLFPVKLRVGVTAG</sequence>
<reference evidence="1" key="1">
    <citation type="journal article" date="2020" name="bioRxiv">
        <title>A rank-normalized archaeal taxonomy based on genome phylogeny resolves widespread incomplete and uneven classifications.</title>
        <authorList>
            <person name="Rinke C."/>
            <person name="Chuvochina M."/>
            <person name="Mussig A.J."/>
            <person name="Chaumeil P.-A."/>
            <person name="Waite D.W."/>
            <person name="Whitman W.B."/>
            <person name="Parks D.H."/>
            <person name="Hugenholtz P."/>
        </authorList>
    </citation>
    <scope>NUCLEOTIDE SEQUENCE</scope>
    <source>
        <strain evidence="1">UBA8853</strain>
    </source>
</reference>
<protein>
    <submittedName>
        <fullName evidence="1">Uncharacterized protein</fullName>
    </submittedName>
</protein>
<evidence type="ECO:0000313" key="2">
    <source>
        <dbReference type="Proteomes" id="UP000619545"/>
    </source>
</evidence>
<evidence type="ECO:0000313" key="1">
    <source>
        <dbReference type="EMBL" id="HII70077.1"/>
    </source>
</evidence>
<gene>
    <name evidence="1" type="ORF">HA336_02440</name>
</gene>
<comment type="caution">
    <text evidence="1">The sequence shown here is derived from an EMBL/GenBank/DDBJ whole genome shotgun (WGS) entry which is preliminary data.</text>
</comment>
<dbReference type="GeneID" id="1476800"/>
<dbReference type="EMBL" id="DUJS01000002">
    <property type="protein sequence ID" value="HII70077.1"/>
    <property type="molecule type" value="Genomic_DNA"/>
</dbReference>
<dbReference type="AlphaFoldDB" id="A0A832STJ6"/>
<proteinExistence type="predicted"/>
<dbReference type="Proteomes" id="UP000619545">
    <property type="component" value="Unassembled WGS sequence"/>
</dbReference>
<dbReference type="RefSeq" id="WP_011019068.1">
    <property type="nucleotide sequence ID" value="NZ_DUJS01000002.1"/>
</dbReference>
<name>A0A832STJ6_9EURY</name>
<accession>A0A832STJ6</accession>